<organism evidence="2 3">
    <name type="scientific">Algibacter mikhailovii</name>
    <dbReference type="NCBI Taxonomy" id="425498"/>
    <lineage>
        <taxon>Bacteria</taxon>
        <taxon>Pseudomonadati</taxon>
        <taxon>Bacteroidota</taxon>
        <taxon>Flavobacteriia</taxon>
        <taxon>Flavobacteriales</taxon>
        <taxon>Flavobacteriaceae</taxon>
        <taxon>Algibacter</taxon>
    </lineage>
</organism>
<evidence type="ECO:0000313" key="3">
    <source>
        <dbReference type="Proteomes" id="UP000636004"/>
    </source>
</evidence>
<dbReference type="InterPro" id="IPR032708">
    <property type="entry name" value="McjB_C"/>
</dbReference>
<protein>
    <recommendedName>
        <fullName evidence="1">Microcin J25-processing protein McjB C-terminal domain-containing protein</fullName>
    </recommendedName>
</protein>
<comment type="caution">
    <text evidence="2">The sequence shown here is derived from an EMBL/GenBank/DDBJ whole genome shotgun (WGS) entry which is preliminary data.</text>
</comment>
<gene>
    <name evidence="2" type="ORF">GCM10007028_10540</name>
</gene>
<dbReference type="AlphaFoldDB" id="A0A918QX96"/>
<dbReference type="EMBL" id="BMWZ01000002">
    <property type="protein sequence ID" value="GGZ75019.1"/>
    <property type="molecule type" value="Genomic_DNA"/>
</dbReference>
<feature type="domain" description="Microcin J25-processing protein McjB C-terminal" evidence="1">
    <location>
        <begin position="29"/>
        <end position="138"/>
    </location>
</feature>
<proteinExistence type="predicted"/>
<dbReference type="Proteomes" id="UP000636004">
    <property type="component" value="Unassembled WGS sequence"/>
</dbReference>
<evidence type="ECO:0000259" key="1">
    <source>
        <dbReference type="Pfam" id="PF13471"/>
    </source>
</evidence>
<evidence type="ECO:0000313" key="2">
    <source>
        <dbReference type="EMBL" id="GGZ75019.1"/>
    </source>
</evidence>
<keyword evidence="3" id="KW-1185">Reference proteome</keyword>
<dbReference type="NCBIfam" id="NF033537">
    <property type="entry name" value="lasso_biosyn_B2"/>
    <property type="match status" value="1"/>
</dbReference>
<dbReference type="RefSeq" id="WP_189359730.1">
    <property type="nucleotide sequence ID" value="NZ_BMWZ01000002.1"/>
</dbReference>
<accession>A0A918QX96</accession>
<dbReference type="InterPro" id="IPR053521">
    <property type="entry name" value="McjB-like"/>
</dbReference>
<name>A0A918QX96_9FLAO</name>
<dbReference type="Pfam" id="PF13471">
    <property type="entry name" value="Transglut_core3"/>
    <property type="match status" value="1"/>
</dbReference>
<reference evidence="2" key="1">
    <citation type="journal article" date="2014" name="Int. J. Syst. Evol. Microbiol.">
        <title>Complete genome sequence of Corynebacterium casei LMG S-19264T (=DSM 44701T), isolated from a smear-ripened cheese.</title>
        <authorList>
            <consortium name="US DOE Joint Genome Institute (JGI-PGF)"/>
            <person name="Walter F."/>
            <person name="Albersmeier A."/>
            <person name="Kalinowski J."/>
            <person name="Ruckert C."/>
        </authorList>
    </citation>
    <scope>NUCLEOTIDE SEQUENCE</scope>
    <source>
        <strain evidence="2">KCTC 12710</strain>
    </source>
</reference>
<sequence>MSHFFSKKKLSFSEIVLIPEALVMLCIFRLKVSYQPSRKWMPKATSERAETTSDKKMGTALLVVKVINGLETRTPWRNTCLVKALAVHSMLQKRQIVHKIHIGVAPKENKSFEAHAWLSVGTEIILGGGNLDRFHEISSFR</sequence>
<reference evidence="2" key="2">
    <citation type="submission" date="2020-09" db="EMBL/GenBank/DDBJ databases">
        <authorList>
            <person name="Sun Q."/>
            <person name="Kim S."/>
        </authorList>
    </citation>
    <scope>NUCLEOTIDE SEQUENCE</scope>
    <source>
        <strain evidence="2">KCTC 12710</strain>
    </source>
</reference>